<keyword evidence="2" id="KW-1185">Reference proteome</keyword>
<dbReference type="Proteomes" id="UP000011607">
    <property type="component" value="Unassembled WGS sequence"/>
</dbReference>
<organism evidence="1 2">
    <name type="scientific">Halobiforma nitratireducens JCM 10879</name>
    <dbReference type="NCBI Taxonomy" id="1227454"/>
    <lineage>
        <taxon>Archaea</taxon>
        <taxon>Methanobacteriati</taxon>
        <taxon>Methanobacteriota</taxon>
        <taxon>Stenosarchaea group</taxon>
        <taxon>Halobacteria</taxon>
        <taxon>Halobacteriales</taxon>
        <taxon>Natrialbaceae</taxon>
        <taxon>Halobiforma</taxon>
    </lineage>
</organism>
<comment type="caution">
    <text evidence="1">The sequence shown here is derived from an EMBL/GenBank/DDBJ whole genome shotgun (WGS) entry which is preliminary data.</text>
</comment>
<dbReference type="AlphaFoldDB" id="M0MP60"/>
<evidence type="ECO:0000313" key="1">
    <source>
        <dbReference type="EMBL" id="EMA46499.1"/>
    </source>
</evidence>
<protein>
    <submittedName>
        <fullName evidence="1">Uncharacterized protein</fullName>
    </submittedName>
</protein>
<accession>M0MP60</accession>
<sequence>MTAIPEPDLPSKEGEPIIDDNVQFVGGSGDLRIEDGKLIAPEFIGSDYGWTRLQYASFFPESESQTASATLVYGETRRVGLTYTDDGHAITIDVEFDKKRDGQMWQRAVREVYDDFEVAFKRYTEVVKEGLIDVSPMEMGSPSSNTDDG</sequence>
<name>M0MP60_9EURY</name>
<evidence type="ECO:0000313" key="2">
    <source>
        <dbReference type="Proteomes" id="UP000011607"/>
    </source>
</evidence>
<dbReference type="OrthoDB" id="373975at2157"/>
<reference evidence="1 2" key="1">
    <citation type="journal article" date="2014" name="PLoS Genet.">
        <title>Phylogenetically driven sequencing of extremely halophilic archaea reveals strategies for static and dynamic osmo-response.</title>
        <authorList>
            <person name="Becker E.A."/>
            <person name="Seitzer P.M."/>
            <person name="Tritt A."/>
            <person name="Larsen D."/>
            <person name="Krusor M."/>
            <person name="Yao A.I."/>
            <person name="Wu D."/>
            <person name="Madern D."/>
            <person name="Eisen J.A."/>
            <person name="Darling A.E."/>
            <person name="Facciotti M.T."/>
        </authorList>
    </citation>
    <scope>NUCLEOTIDE SEQUENCE [LARGE SCALE GENOMIC DNA]</scope>
    <source>
        <strain evidence="1 2">JCM 10879</strain>
    </source>
</reference>
<gene>
    <name evidence="1" type="ORF">C446_01478</name>
</gene>
<dbReference type="EMBL" id="AOMA01000009">
    <property type="protein sequence ID" value="EMA46499.1"/>
    <property type="molecule type" value="Genomic_DNA"/>
</dbReference>
<dbReference type="RefSeq" id="WP_006671268.1">
    <property type="nucleotide sequence ID" value="NZ_AOMA01000009.1"/>
</dbReference>
<proteinExistence type="predicted"/>